<protein>
    <submittedName>
        <fullName evidence="2">Uncharacterized protein</fullName>
    </submittedName>
</protein>
<gene>
    <name evidence="2" type="ORF">HKN21_17805</name>
</gene>
<evidence type="ECO:0000313" key="2">
    <source>
        <dbReference type="EMBL" id="NNF08622.1"/>
    </source>
</evidence>
<feature type="region of interest" description="Disordered" evidence="1">
    <location>
        <begin position="34"/>
        <end position="55"/>
    </location>
</feature>
<accession>A0A7Y2ECK4</accession>
<proteinExistence type="predicted"/>
<reference evidence="2 3" key="1">
    <citation type="submission" date="2020-03" db="EMBL/GenBank/DDBJ databases">
        <title>Metabolic flexibility allows generalist bacteria to become dominant in a frequently disturbed ecosystem.</title>
        <authorList>
            <person name="Chen Y.-J."/>
            <person name="Leung P.M."/>
            <person name="Bay S.K."/>
            <person name="Hugenholtz P."/>
            <person name="Kessler A.J."/>
            <person name="Shelley G."/>
            <person name="Waite D.W."/>
            <person name="Cook P.L."/>
            <person name="Greening C."/>
        </authorList>
    </citation>
    <scope>NUCLEOTIDE SEQUENCE [LARGE SCALE GENOMIC DNA]</scope>
    <source>
        <strain evidence="2">SS_bin_28</strain>
    </source>
</reference>
<evidence type="ECO:0000256" key="1">
    <source>
        <dbReference type="SAM" id="MobiDB-lite"/>
    </source>
</evidence>
<organism evidence="2 3">
    <name type="scientific">Eiseniibacteriota bacterium</name>
    <dbReference type="NCBI Taxonomy" id="2212470"/>
    <lineage>
        <taxon>Bacteria</taxon>
        <taxon>Candidatus Eiseniibacteriota</taxon>
    </lineage>
</organism>
<dbReference type="Proteomes" id="UP000547674">
    <property type="component" value="Unassembled WGS sequence"/>
</dbReference>
<evidence type="ECO:0000313" key="3">
    <source>
        <dbReference type="Proteomes" id="UP000547674"/>
    </source>
</evidence>
<feature type="non-terminal residue" evidence="2">
    <location>
        <position position="1"/>
    </location>
</feature>
<feature type="compositionally biased region" description="Low complexity" evidence="1">
    <location>
        <begin position="37"/>
        <end position="48"/>
    </location>
</feature>
<sequence>VWTRAQTALLTVLSEAKLSEALIPGRYPHVKLEEAVTTNNNNSGPTNGDESTVAK</sequence>
<comment type="caution">
    <text evidence="2">The sequence shown here is derived from an EMBL/GenBank/DDBJ whole genome shotgun (WGS) entry which is preliminary data.</text>
</comment>
<dbReference type="EMBL" id="JABDJR010000710">
    <property type="protein sequence ID" value="NNF08622.1"/>
    <property type="molecule type" value="Genomic_DNA"/>
</dbReference>
<dbReference type="AlphaFoldDB" id="A0A7Y2ECK4"/>
<name>A0A7Y2ECK4_UNCEI</name>